<dbReference type="RefSeq" id="WP_198517952.1">
    <property type="nucleotide sequence ID" value="NZ_JAEOAH010000059.1"/>
</dbReference>
<evidence type="ECO:0000313" key="2">
    <source>
        <dbReference type="Proteomes" id="UP000618943"/>
    </source>
</evidence>
<dbReference type="InterPro" id="IPR011726">
    <property type="entry name" value="KdpF"/>
</dbReference>
<reference evidence="1 2" key="1">
    <citation type="submission" date="2020-12" db="EMBL/GenBank/DDBJ databases">
        <title>YIM B01967 draft genome.</title>
        <authorList>
            <person name="Yan X."/>
        </authorList>
    </citation>
    <scope>NUCLEOTIDE SEQUENCE [LARGE SCALE GENOMIC DNA]</scope>
    <source>
        <strain evidence="1 2">YIM B01967</strain>
    </source>
</reference>
<name>A0ABS1HCU5_9BACL</name>
<dbReference type="Pfam" id="PF09604">
    <property type="entry name" value="Potass_KdpF"/>
    <property type="match status" value="1"/>
</dbReference>
<dbReference type="NCBIfam" id="TIGR02115">
    <property type="entry name" value="potass_kdpF"/>
    <property type="match status" value="1"/>
</dbReference>
<gene>
    <name evidence="1" type="primary">kdpF</name>
    <name evidence="1" type="ORF">JFL43_21080</name>
</gene>
<dbReference type="EMBL" id="JAEOAH010000059">
    <property type="protein sequence ID" value="MBK3497274.1"/>
    <property type="molecule type" value="Genomic_DNA"/>
</dbReference>
<evidence type="ECO:0000313" key="1">
    <source>
        <dbReference type="EMBL" id="MBK3497274.1"/>
    </source>
</evidence>
<accession>A0ABS1HCU5</accession>
<comment type="caution">
    <text evidence="1">The sequence shown here is derived from an EMBL/GenBank/DDBJ whole genome shotgun (WGS) entry which is preliminary data.</text>
</comment>
<keyword evidence="2" id="KW-1185">Reference proteome</keyword>
<dbReference type="Proteomes" id="UP000618943">
    <property type="component" value="Unassembled WGS sequence"/>
</dbReference>
<sequence>MWLVVGVIILSLFGYLGYALLYPEKF</sequence>
<protein>
    <submittedName>
        <fullName evidence="1">K(+)-transporting ATPase subunit F</fullName>
    </submittedName>
</protein>
<proteinExistence type="predicted"/>
<organism evidence="1 2">
    <name type="scientific">Viridibacillus soli</name>
    <dbReference type="NCBI Taxonomy" id="2798301"/>
    <lineage>
        <taxon>Bacteria</taxon>
        <taxon>Bacillati</taxon>
        <taxon>Bacillota</taxon>
        <taxon>Bacilli</taxon>
        <taxon>Bacillales</taxon>
        <taxon>Caryophanaceae</taxon>
        <taxon>Viridibacillus</taxon>
    </lineage>
</organism>